<evidence type="ECO:0000256" key="2">
    <source>
        <dbReference type="SAM" id="SignalP"/>
    </source>
</evidence>
<sequence length="323" mass="35619">MFRGRGLIGLGFSIAMLTAPVQAQDACEWQPSRDMRLIVTTGAGSAFDVLARAAANQWEKYFGVDVVVQNLPGAGGLLGVDEVLSSRPDGNVIGLMPSTGYLDQLIEPSFPWDVRDIPVFLGISTPSIGVLTSVDSGYETWEDVRNSDDRLVIVRWDKLTMDMPIVVDLSEHDADIATAAFDSFAPIIASIQSGDAQLWSSVLSVTAMEHVEEGTMRVLFVYSDERLPNLPDVPTYRELGMPEEWGTNSVSRMWFAPVDTPQETLDCLNERLGQLLEDPEIGPWARENGIIEEIVPGEQTKTQQEGLYEIISEHNDLYMEHGG</sequence>
<proteinExistence type="inferred from homology"/>
<dbReference type="PANTHER" id="PTHR42928">
    <property type="entry name" value="TRICARBOXYLATE-BINDING PROTEIN"/>
    <property type="match status" value="1"/>
</dbReference>
<dbReference type="InterPro" id="IPR005064">
    <property type="entry name" value="BUG"/>
</dbReference>
<dbReference type="AlphaFoldDB" id="A0A0B5E713"/>
<dbReference type="Proteomes" id="UP000031521">
    <property type="component" value="Chromosome"/>
</dbReference>
<feature type="signal peptide" evidence="2">
    <location>
        <begin position="1"/>
        <end position="23"/>
    </location>
</feature>
<accession>A0A0B5E713</accession>
<dbReference type="RefSeq" id="WP_043871032.1">
    <property type="nucleotide sequence ID" value="NZ_CP004393.1"/>
</dbReference>
<protein>
    <submittedName>
        <fullName evidence="3">Uncharacterized protein</fullName>
    </submittedName>
</protein>
<dbReference type="Pfam" id="PF03401">
    <property type="entry name" value="TctC"/>
    <property type="match status" value="2"/>
</dbReference>
<keyword evidence="2" id="KW-0732">Signal</keyword>
<dbReference type="EMBL" id="CP004393">
    <property type="protein sequence ID" value="AJE48826.1"/>
    <property type="molecule type" value="Genomic_DNA"/>
</dbReference>
<evidence type="ECO:0000313" key="4">
    <source>
        <dbReference type="Proteomes" id="UP000031521"/>
    </source>
</evidence>
<dbReference type="Gene3D" id="3.40.190.10">
    <property type="entry name" value="Periplasmic binding protein-like II"/>
    <property type="match status" value="1"/>
</dbReference>
<dbReference type="STRING" id="1208324.P73_4111"/>
<dbReference type="PANTHER" id="PTHR42928:SF5">
    <property type="entry name" value="BLR1237 PROTEIN"/>
    <property type="match status" value="1"/>
</dbReference>
<reference evidence="3 4" key="1">
    <citation type="journal article" date="2014" name="Int. J. Syst. Evol. Microbiol.">
        <title>Celeribacter indicus sp. nov., a polycyclic aromatic hydrocarbon-degrading bacterium from deep-sea sediment and reclassification of Huaishuia halophila as Celeribacter halophilus comb. nov.</title>
        <authorList>
            <person name="Lai Q."/>
            <person name="Cao J."/>
            <person name="Yuan J."/>
            <person name="Li F."/>
            <person name="Shao Z."/>
        </authorList>
    </citation>
    <scope>NUCLEOTIDE SEQUENCE [LARGE SCALE GENOMIC DNA]</scope>
    <source>
        <strain evidence="3">P73</strain>
    </source>
</reference>
<dbReference type="OrthoDB" id="8970543at2"/>
<dbReference type="KEGG" id="cid:P73_4111"/>
<keyword evidence="4" id="KW-1185">Reference proteome</keyword>
<dbReference type="Gene3D" id="3.40.190.150">
    <property type="entry name" value="Bordetella uptake gene, domain 1"/>
    <property type="match status" value="1"/>
</dbReference>
<gene>
    <name evidence="3" type="ORF">P73_4111</name>
</gene>
<evidence type="ECO:0000256" key="1">
    <source>
        <dbReference type="ARBA" id="ARBA00006987"/>
    </source>
</evidence>
<feature type="chain" id="PRO_5002114428" evidence="2">
    <location>
        <begin position="24"/>
        <end position="323"/>
    </location>
</feature>
<evidence type="ECO:0000313" key="3">
    <source>
        <dbReference type="EMBL" id="AJE48826.1"/>
    </source>
</evidence>
<name>A0A0B5E713_9RHOB</name>
<dbReference type="InterPro" id="IPR042100">
    <property type="entry name" value="Bug_dom1"/>
</dbReference>
<comment type="similarity">
    <text evidence="1">Belongs to the UPF0065 (bug) family.</text>
</comment>
<organism evidence="3 4">
    <name type="scientific">Celeribacter indicus</name>
    <dbReference type="NCBI Taxonomy" id="1208324"/>
    <lineage>
        <taxon>Bacteria</taxon>
        <taxon>Pseudomonadati</taxon>
        <taxon>Pseudomonadota</taxon>
        <taxon>Alphaproteobacteria</taxon>
        <taxon>Rhodobacterales</taxon>
        <taxon>Roseobacteraceae</taxon>
        <taxon>Celeribacter</taxon>
    </lineage>
</organism>
<dbReference type="HOGENOM" id="CLU_045683_0_2_5"/>